<keyword evidence="10" id="KW-0067">ATP-binding</keyword>
<keyword evidence="8" id="KW-0547">Nucleotide-binding</keyword>
<keyword evidence="9" id="KW-0418">Kinase</keyword>
<evidence type="ECO:0000256" key="5">
    <source>
        <dbReference type="ARBA" id="ARBA00022553"/>
    </source>
</evidence>
<evidence type="ECO:0000256" key="3">
    <source>
        <dbReference type="ARBA" id="ARBA00012438"/>
    </source>
</evidence>
<dbReference type="Pfam" id="PF02518">
    <property type="entry name" value="HATPase_c"/>
    <property type="match status" value="1"/>
</dbReference>
<keyword evidence="12" id="KW-0902">Two-component regulatory system</keyword>
<dbReference type="InterPro" id="IPR003660">
    <property type="entry name" value="HAMP_dom"/>
</dbReference>
<evidence type="ECO:0000256" key="12">
    <source>
        <dbReference type="ARBA" id="ARBA00023012"/>
    </source>
</evidence>
<evidence type="ECO:0000256" key="4">
    <source>
        <dbReference type="ARBA" id="ARBA00022475"/>
    </source>
</evidence>
<dbReference type="Pfam" id="PF00672">
    <property type="entry name" value="HAMP"/>
    <property type="match status" value="1"/>
</dbReference>
<feature type="domain" description="HAMP" evidence="16">
    <location>
        <begin position="103"/>
        <end position="155"/>
    </location>
</feature>
<dbReference type="SMART" id="SM00304">
    <property type="entry name" value="HAMP"/>
    <property type="match status" value="1"/>
</dbReference>
<dbReference type="CDD" id="cd00082">
    <property type="entry name" value="HisKA"/>
    <property type="match status" value="1"/>
</dbReference>
<dbReference type="AlphaFoldDB" id="A0A0F9KNN8"/>
<dbReference type="InterPro" id="IPR050398">
    <property type="entry name" value="HssS/ArlS-like"/>
</dbReference>
<accession>A0A0F9KNN8</accession>
<feature type="domain" description="Histidine kinase" evidence="15">
    <location>
        <begin position="163"/>
        <end position="375"/>
    </location>
</feature>
<feature type="non-terminal residue" evidence="17">
    <location>
        <position position="1"/>
    </location>
</feature>
<evidence type="ECO:0000256" key="1">
    <source>
        <dbReference type="ARBA" id="ARBA00000085"/>
    </source>
</evidence>
<sequence>DCPDAKKNDLPPEMIRPQNRRPDIAIIDIRGNVVVAIKPRAKDRIKIAIDWQGKTVGWVSIPQREKISEGFELLFIEQQRHAFWLMSLIVIALAGIIAFPLARHFVRPIEKLTAGTNQLTQGKYTLKLPSKRNDELGQLARDFNELARTLEQNESSRKRWLADTSHELRTPLAILSGEIEAMLDGVRTISQDGIQSMKEEVDHLTKLVNDLYELSKADIGGLSYRKSNIDLTGLIQNKLQAYQSIFNEHDLNVSFDSIAPVIFWADSTRINQLLDNLFTNAERYTDHGGKIHVSLHQDEHAIRLLVEDSAPGVPDDALKQLFDHLYRTEQSRNRETGGSGLGLAICKRIVEGHGGTVSASHSSLGGVAIHVQFPV</sequence>
<keyword evidence="13 14" id="KW-0472">Membrane</keyword>
<keyword evidence="5" id="KW-0597">Phosphoprotein</keyword>
<dbReference type="InterPro" id="IPR004358">
    <property type="entry name" value="Sig_transdc_His_kin-like_C"/>
</dbReference>
<dbReference type="Pfam" id="PF00512">
    <property type="entry name" value="HisKA"/>
    <property type="match status" value="1"/>
</dbReference>
<evidence type="ECO:0000256" key="13">
    <source>
        <dbReference type="ARBA" id="ARBA00023136"/>
    </source>
</evidence>
<evidence type="ECO:0000256" key="11">
    <source>
        <dbReference type="ARBA" id="ARBA00022989"/>
    </source>
</evidence>
<dbReference type="Gene3D" id="3.30.565.10">
    <property type="entry name" value="Histidine kinase-like ATPase, C-terminal domain"/>
    <property type="match status" value="1"/>
</dbReference>
<dbReference type="EMBL" id="LAZR01008817">
    <property type="protein sequence ID" value="KKM76386.1"/>
    <property type="molecule type" value="Genomic_DNA"/>
</dbReference>
<dbReference type="EC" id="2.7.13.3" evidence="3"/>
<evidence type="ECO:0000259" key="16">
    <source>
        <dbReference type="PROSITE" id="PS50885"/>
    </source>
</evidence>
<dbReference type="SMART" id="SM00388">
    <property type="entry name" value="HisKA"/>
    <property type="match status" value="1"/>
</dbReference>
<evidence type="ECO:0000256" key="9">
    <source>
        <dbReference type="ARBA" id="ARBA00022777"/>
    </source>
</evidence>
<dbReference type="InterPro" id="IPR036097">
    <property type="entry name" value="HisK_dim/P_sf"/>
</dbReference>
<evidence type="ECO:0000259" key="15">
    <source>
        <dbReference type="PROSITE" id="PS50109"/>
    </source>
</evidence>
<dbReference type="PROSITE" id="PS50109">
    <property type="entry name" value="HIS_KIN"/>
    <property type="match status" value="1"/>
</dbReference>
<protein>
    <recommendedName>
        <fullName evidence="3">histidine kinase</fullName>
        <ecNumber evidence="3">2.7.13.3</ecNumber>
    </recommendedName>
</protein>
<gene>
    <name evidence="17" type="ORF">LCGC14_1380610</name>
</gene>
<keyword evidence="7 14" id="KW-0812">Transmembrane</keyword>
<dbReference type="Gene3D" id="6.10.340.10">
    <property type="match status" value="1"/>
</dbReference>
<dbReference type="PROSITE" id="PS50885">
    <property type="entry name" value="HAMP"/>
    <property type="match status" value="1"/>
</dbReference>
<dbReference type="InterPro" id="IPR003661">
    <property type="entry name" value="HisK_dim/P_dom"/>
</dbReference>
<evidence type="ECO:0000256" key="7">
    <source>
        <dbReference type="ARBA" id="ARBA00022692"/>
    </source>
</evidence>
<comment type="catalytic activity">
    <reaction evidence="1">
        <text>ATP + protein L-histidine = ADP + protein N-phospho-L-histidine.</text>
        <dbReference type="EC" id="2.7.13.3"/>
    </reaction>
</comment>
<dbReference type="InterPro" id="IPR005467">
    <property type="entry name" value="His_kinase_dom"/>
</dbReference>
<keyword evidence="6" id="KW-0808">Transferase</keyword>
<dbReference type="GO" id="GO:0000155">
    <property type="term" value="F:phosphorelay sensor kinase activity"/>
    <property type="evidence" value="ECO:0007669"/>
    <property type="project" value="InterPro"/>
</dbReference>
<dbReference type="PANTHER" id="PTHR45528">
    <property type="entry name" value="SENSOR HISTIDINE KINASE CPXA"/>
    <property type="match status" value="1"/>
</dbReference>
<dbReference type="PRINTS" id="PR00344">
    <property type="entry name" value="BCTRLSENSOR"/>
</dbReference>
<dbReference type="SUPFAM" id="SSF158472">
    <property type="entry name" value="HAMP domain-like"/>
    <property type="match status" value="1"/>
</dbReference>
<evidence type="ECO:0000256" key="10">
    <source>
        <dbReference type="ARBA" id="ARBA00022840"/>
    </source>
</evidence>
<dbReference type="GO" id="GO:0005886">
    <property type="term" value="C:plasma membrane"/>
    <property type="evidence" value="ECO:0007669"/>
    <property type="project" value="UniProtKB-SubCell"/>
</dbReference>
<dbReference type="SUPFAM" id="SSF55874">
    <property type="entry name" value="ATPase domain of HSP90 chaperone/DNA topoisomerase II/histidine kinase"/>
    <property type="match status" value="1"/>
</dbReference>
<organism evidence="17">
    <name type="scientific">marine sediment metagenome</name>
    <dbReference type="NCBI Taxonomy" id="412755"/>
    <lineage>
        <taxon>unclassified sequences</taxon>
        <taxon>metagenomes</taxon>
        <taxon>ecological metagenomes</taxon>
    </lineage>
</organism>
<reference evidence="17" key="1">
    <citation type="journal article" date="2015" name="Nature">
        <title>Complex archaea that bridge the gap between prokaryotes and eukaryotes.</title>
        <authorList>
            <person name="Spang A."/>
            <person name="Saw J.H."/>
            <person name="Jorgensen S.L."/>
            <person name="Zaremba-Niedzwiedzka K."/>
            <person name="Martijn J."/>
            <person name="Lind A.E."/>
            <person name="van Eijk R."/>
            <person name="Schleper C."/>
            <person name="Guy L."/>
            <person name="Ettema T.J."/>
        </authorList>
    </citation>
    <scope>NUCLEOTIDE SEQUENCE</scope>
</reference>
<proteinExistence type="predicted"/>
<dbReference type="PANTHER" id="PTHR45528:SF1">
    <property type="entry name" value="SENSOR HISTIDINE KINASE CPXA"/>
    <property type="match status" value="1"/>
</dbReference>
<dbReference type="InterPro" id="IPR036890">
    <property type="entry name" value="HATPase_C_sf"/>
</dbReference>
<evidence type="ECO:0000256" key="8">
    <source>
        <dbReference type="ARBA" id="ARBA00022741"/>
    </source>
</evidence>
<dbReference type="FunFam" id="3.30.565.10:FF:000006">
    <property type="entry name" value="Sensor histidine kinase WalK"/>
    <property type="match status" value="1"/>
</dbReference>
<evidence type="ECO:0000256" key="14">
    <source>
        <dbReference type="SAM" id="Phobius"/>
    </source>
</evidence>
<comment type="caution">
    <text evidence="17">The sequence shown here is derived from an EMBL/GenBank/DDBJ whole genome shotgun (WGS) entry which is preliminary data.</text>
</comment>
<feature type="transmembrane region" description="Helical" evidence="14">
    <location>
        <begin position="82"/>
        <end position="102"/>
    </location>
</feature>
<evidence type="ECO:0000313" key="17">
    <source>
        <dbReference type="EMBL" id="KKM76386.1"/>
    </source>
</evidence>
<evidence type="ECO:0000256" key="2">
    <source>
        <dbReference type="ARBA" id="ARBA00004651"/>
    </source>
</evidence>
<dbReference type="InterPro" id="IPR003594">
    <property type="entry name" value="HATPase_dom"/>
</dbReference>
<dbReference type="GO" id="GO:0005524">
    <property type="term" value="F:ATP binding"/>
    <property type="evidence" value="ECO:0007669"/>
    <property type="project" value="UniProtKB-KW"/>
</dbReference>
<dbReference type="CDD" id="cd06225">
    <property type="entry name" value="HAMP"/>
    <property type="match status" value="1"/>
</dbReference>
<dbReference type="Gene3D" id="1.10.287.130">
    <property type="match status" value="1"/>
</dbReference>
<keyword evidence="4" id="KW-1003">Cell membrane</keyword>
<evidence type="ECO:0000256" key="6">
    <source>
        <dbReference type="ARBA" id="ARBA00022679"/>
    </source>
</evidence>
<keyword evidence="11 14" id="KW-1133">Transmembrane helix</keyword>
<dbReference type="SUPFAM" id="SSF47384">
    <property type="entry name" value="Homodimeric domain of signal transducing histidine kinase"/>
    <property type="match status" value="1"/>
</dbReference>
<dbReference type="SMART" id="SM00387">
    <property type="entry name" value="HATPase_c"/>
    <property type="match status" value="1"/>
</dbReference>
<name>A0A0F9KNN8_9ZZZZ</name>
<comment type="subcellular location">
    <subcellularLocation>
        <location evidence="2">Cell membrane</location>
        <topology evidence="2">Multi-pass membrane protein</topology>
    </subcellularLocation>
</comment>